<dbReference type="GeneID" id="6752633"/>
<dbReference type="AlphaFoldDB" id="B3RUV8"/>
<protein>
    <recommendedName>
        <fullName evidence="4">Endonuclease/exonuclease/phosphatase domain-containing protein</fullName>
    </recommendedName>
</protein>
<keyword evidence="1" id="KW-0472">Membrane</keyword>
<name>B3RUV8_TRIAD</name>
<dbReference type="KEGG" id="tad:TRIADDRAFT_55431"/>
<keyword evidence="3" id="KW-1185">Reference proteome</keyword>
<dbReference type="Proteomes" id="UP000009022">
    <property type="component" value="Unassembled WGS sequence"/>
</dbReference>
<dbReference type="SUPFAM" id="SSF56219">
    <property type="entry name" value="DNase I-like"/>
    <property type="match status" value="1"/>
</dbReference>
<organism evidence="2 3">
    <name type="scientific">Trichoplax adhaerens</name>
    <name type="common">Trichoplax reptans</name>
    <dbReference type="NCBI Taxonomy" id="10228"/>
    <lineage>
        <taxon>Eukaryota</taxon>
        <taxon>Metazoa</taxon>
        <taxon>Placozoa</taxon>
        <taxon>Uniplacotomia</taxon>
        <taxon>Trichoplacea</taxon>
        <taxon>Trichoplacidae</taxon>
        <taxon>Trichoplax</taxon>
    </lineage>
</organism>
<dbReference type="HOGENOM" id="CLU_685752_0_0_1"/>
<dbReference type="RefSeq" id="XP_002111420.1">
    <property type="nucleotide sequence ID" value="XM_002111384.1"/>
</dbReference>
<sequence>MSPSITWDVEGIAFISRHYLIHSASTNLTLYDPNDSSSYSSSAVATVKMYILGLGNIDVSAVMLSGNSALRCKEIGELFHYLGTHVRSSYRILMGDFNVNRQQESIMNDMLNGQFKQNSTCFLTSPYRQQRFMKWKDAWIEADPGYAGITYSPVPTIGYIARRDRILLSNSLRIRRALLEGYGARYKSLFVVLVIWERFKAVMSMGYSHFRDSRGDDWFYYGSTCSYKCGNGKSCRCGVCSNSRNSFCYLDQCTECTMVRFVQLTLILICFCISSLFSCILLLRLSINIWLNENYNLTPCSWMTNGWWGRVRAIRRGFTLSKLHSTVYRIILCLIRKLINVRKLQIPSLIFRLILAFYLIIISIIAARWGIYDTIHLIKTVVPEEQYPADHLCLIATVEAVK</sequence>
<dbReference type="EMBL" id="DS985244">
    <property type="protein sequence ID" value="EDV25387.1"/>
    <property type="molecule type" value="Genomic_DNA"/>
</dbReference>
<gene>
    <name evidence="2" type="ORF">TRIADDRAFT_55431</name>
</gene>
<reference evidence="2 3" key="1">
    <citation type="journal article" date="2008" name="Nature">
        <title>The Trichoplax genome and the nature of placozoans.</title>
        <authorList>
            <person name="Srivastava M."/>
            <person name="Begovic E."/>
            <person name="Chapman J."/>
            <person name="Putnam N.H."/>
            <person name="Hellsten U."/>
            <person name="Kawashima T."/>
            <person name="Kuo A."/>
            <person name="Mitros T."/>
            <person name="Salamov A."/>
            <person name="Carpenter M.L."/>
            <person name="Signorovitch A.Y."/>
            <person name="Moreno M.A."/>
            <person name="Kamm K."/>
            <person name="Grimwood J."/>
            <person name="Schmutz J."/>
            <person name="Shapiro H."/>
            <person name="Grigoriev I.V."/>
            <person name="Buss L.W."/>
            <person name="Schierwater B."/>
            <person name="Dellaporta S.L."/>
            <person name="Rokhsar D.S."/>
        </authorList>
    </citation>
    <scope>NUCLEOTIDE SEQUENCE [LARGE SCALE GENOMIC DNA]</scope>
    <source>
        <strain evidence="2 3">Grell-BS-1999</strain>
    </source>
</reference>
<keyword evidence="1" id="KW-1133">Transmembrane helix</keyword>
<accession>B3RUV8</accession>
<dbReference type="Gene3D" id="3.60.10.10">
    <property type="entry name" value="Endonuclease/exonuclease/phosphatase"/>
    <property type="match status" value="1"/>
</dbReference>
<keyword evidence="1" id="KW-0812">Transmembrane</keyword>
<dbReference type="eggNOG" id="ENOG502S940">
    <property type="taxonomic scope" value="Eukaryota"/>
</dbReference>
<evidence type="ECO:0008006" key="4">
    <source>
        <dbReference type="Google" id="ProtNLM"/>
    </source>
</evidence>
<dbReference type="InParanoid" id="B3RUV8"/>
<dbReference type="OMA" id="NDYEWPI"/>
<dbReference type="CTD" id="6752633"/>
<evidence type="ECO:0000313" key="3">
    <source>
        <dbReference type="Proteomes" id="UP000009022"/>
    </source>
</evidence>
<dbReference type="InterPro" id="IPR036691">
    <property type="entry name" value="Endo/exonu/phosph_ase_sf"/>
</dbReference>
<evidence type="ECO:0000256" key="1">
    <source>
        <dbReference type="SAM" id="Phobius"/>
    </source>
</evidence>
<feature type="transmembrane region" description="Helical" evidence="1">
    <location>
        <begin position="349"/>
        <end position="371"/>
    </location>
</feature>
<proteinExistence type="predicted"/>
<feature type="transmembrane region" description="Helical" evidence="1">
    <location>
        <begin position="261"/>
        <end position="283"/>
    </location>
</feature>
<evidence type="ECO:0000313" key="2">
    <source>
        <dbReference type="EMBL" id="EDV25387.1"/>
    </source>
</evidence>